<dbReference type="Proteomes" id="UP000199550">
    <property type="component" value="Unassembled WGS sequence"/>
</dbReference>
<feature type="region of interest" description="Disordered" evidence="1">
    <location>
        <begin position="42"/>
        <end position="74"/>
    </location>
</feature>
<dbReference type="GeneID" id="97889604"/>
<reference evidence="3 4" key="1">
    <citation type="submission" date="2016-10" db="EMBL/GenBank/DDBJ databases">
        <authorList>
            <person name="de Groot N.N."/>
        </authorList>
    </citation>
    <scope>NUCLEOTIDE SEQUENCE [LARGE SCALE GENOMIC DNA]</scope>
    <source>
        <strain evidence="3 4">DSM 16199</strain>
    </source>
</reference>
<evidence type="ECO:0000313" key="3">
    <source>
        <dbReference type="EMBL" id="SFL32891.1"/>
    </source>
</evidence>
<accession>A0A1I4GUQ6</accession>
<gene>
    <name evidence="3" type="ORF">SAMN04488004_11446</name>
</gene>
<dbReference type="AlphaFoldDB" id="A0A1I4GUQ6"/>
<dbReference type="Pfam" id="PF11233">
    <property type="entry name" value="DUF3035"/>
    <property type="match status" value="1"/>
</dbReference>
<protein>
    <submittedName>
        <fullName evidence="3">Uncharacterized protein</fullName>
    </submittedName>
</protein>
<evidence type="ECO:0000256" key="2">
    <source>
        <dbReference type="SAM" id="SignalP"/>
    </source>
</evidence>
<feature type="chain" id="PRO_5013198642" evidence="2">
    <location>
        <begin position="16"/>
        <end position="74"/>
    </location>
</feature>
<organism evidence="3 4">
    <name type="scientific">Loktanella salsilacus</name>
    <dbReference type="NCBI Taxonomy" id="195913"/>
    <lineage>
        <taxon>Bacteria</taxon>
        <taxon>Pseudomonadati</taxon>
        <taxon>Pseudomonadota</taxon>
        <taxon>Alphaproteobacteria</taxon>
        <taxon>Rhodobacterales</taxon>
        <taxon>Roseobacteraceae</taxon>
        <taxon>Loktanella</taxon>
    </lineage>
</organism>
<dbReference type="PROSITE" id="PS51257">
    <property type="entry name" value="PROKAR_LIPOPROTEIN"/>
    <property type="match status" value="1"/>
</dbReference>
<proteinExistence type="predicted"/>
<dbReference type="STRING" id="195913.SAMN04488004_11446"/>
<keyword evidence="4" id="KW-1185">Reference proteome</keyword>
<sequence length="74" mass="7441">MLRFGIGMCLCAALAACSGNRGPSGPDESSVETFRPLVIPATNALPVPTPGGTNPADMPPRAAPVATVSLRPPV</sequence>
<dbReference type="EMBL" id="FOTF01000014">
    <property type="protein sequence ID" value="SFL32891.1"/>
    <property type="molecule type" value="Genomic_DNA"/>
</dbReference>
<dbReference type="InterPro" id="IPR021395">
    <property type="entry name" value="DUF3035"/>
</dbReference>
<name>A0A1I4GUQ6_9RHOB</name>
<dbReference type="RefSeq" id="WP_090190184.1">
    <property type="nucleotide sequence ID" value="NZ_CP072994.1"/>
</dbReference>
<keyword evidence="2" id="KW-0732">Signal</keyword>
<evidence type="ECO:0000313" key="4">
    <source>
        <dbReference type="Proteomes" id="UP000199550"/>
    </source>
</evidence>
<evidence type="ECO:0000256" key="1">
    <source>
        <dbReference type="SAM" id="MobiDB-lite"/>
    </source>
</evidence>
<feature type="signal peptide" evidence="2">
    <location>
        <begin position="1"/>
        <end position="15"/>
    </location>
</feature>